<accession>A0A8H7ZTX9</accession>
<name>A0A8H7ZTX9_9FUNG</name>
<organism evidence="3 4">
    <name type="scientific">Olpidium bornovanus</name>
    <dbReference type="NCBI Taxonomy" id="278681"/>
    <lineage>
        <taxon>Eukaryota</taxon>
        <taxon>Fungi</taxon>
        <taxon>Fungi incertae sedis</taxon>
        <taxon>Olpidiomycota</taxon>
        <taxon>Olpidiomycotina</taxon>
        <taxon>Olpidiomycetes</taxon>
        <taxon>Olpidiales</taxon>
        <taxon>Olpidiaceae</taxon>
        <taxon>Olpidium</taxon>
    </lineage>
</organism>
<keyword evidence="4" id="KW-1185">Reference proteome</keyword>
<dbReference type="EMBL" id="JAEFCI010007052">
    <property type="protein sequence ID" value="KAG5459312.1"/>
    <property type="molecule type" value="Genomic_DNA"/>
</dbReference>
<dbReference type="InterPro" id="IPR001619">
    <property type="entry name" value="Sec1-like"/>
</dbReference>
<protein>
    <submittedName>
        <fullName evidence="3">Sec1 family-domain-containing protein</fullName>
    </submittedName>
</protein>
<sequence>MTMAKRRAAERLARKVNVPHAPYVPWLQGTRRRKDLPPPARQARRRNSSSSDCPFCSLIYCQSTHITIGQYALNLIPLEDDLLSLEIDSSFKDIYFDRDSTAIYYVAKALMEIQRMHGLIPRILGKGDCAKSLADLLLRMRRELAVDDTAASLPISQKIDSLIILDRSVDYATPLLTQLTYEGLLDEFGKKKAFVDLDANMTGLNSSTLQPNTGPADGAASAGGLSTAAAAVPAKKRKVQLNNSDRLFSEIRDLNFAVVGSILNRVARRINTDYEARHQAKTVGQIREFVGKLGDLQAEHTSLRIHTAVAEGIMATTVGENFNRALEIQQSTCPEKAVVVLTLLFH</sequence>
<dbReference type="OrthoDB" id="10262287at2759"/>
<gene>
    <name evidence="3" type="ORF">BJ554DRAFT_295</name>
</gene>
<feature type="non-terminal residue" evidence="3">
    <location>
        <position position="346"/>
    </location>
</feature>
<evidence type="ECO:0000256" key="2">
    <source>
        <dbReference type="SAM" id="MobiDB-lite"/>
    </source>
</evidence>
<comment type="similarity">
    <text evidence="1">Belongs to the STXBP/unc-18/SEC1 family.</text>
</comment>
<feature type="region of interest" description="Disordered" evidence="2">
    <location>
        <begin position="30"/>
        <end position="51"/>
    </location>
</feature>
<dbReference type="Proteomes" id="UP000673691">
    <property type="component" value="Unassembled WGS sequence"/>
</dbReference>
<dbReference type="PANTHER" id="PTHR11679">
    <property type="entry name" value="VESICLE PROTEIN SORTING-ASSOCIATED"/>
    <property type="match status" value="1"/>
</dbReference>
<evidence type="ECO:0000313" key="4">
    <source>
        <dbReference type="Proteomes" id="UP000673691"/>
    </source>
</evidence>
<evidence type="ECO:0000313" key="3">
    <source>
        <dbReference type="EMBL" id="KAG5459312.1"/>
    </source>
</evidence>
<evidence type="ECO:0000256" key="1">
    <source>
        <dbReference type="ARBA" id="ARBA00009884"/>
    </source>
</evidence>
<dbReference type="Pfam" id="PF00995">
    <property type="entry name" value="Sec1"/>
    <property type="match status" value="1"/>
</dbReference>
<proteinExistence type="inferred from homology"/>
<dbReference type="Gene3D" id="3.40.50.1910">
    <property type="match status" value="1"/>
</dbReference>
<dbReference type="GO" id="GO:0016192">
    <property type="term" value="P:vesicle-mediated transport"/>
    <property type="evidence" value="ECO:0007669"/>
    <property type="project" value="InterPro"/>
</dbReference>
<dbReference type="AlphaFoldDB" id="A0A8H7ZTX9"/>
<dbReference type="SUPFAM" id="SSF56815">
    <property type="entry name" value="Sec1/munc18-like (SM) proteins"/>
    <property type="match status" value="1"/>
</dbReference>
<comment type="caution">
    <text evidence="3">The sequence shown here is derived from an EMBL/GenBank/DDBJ whole genome shotgun (WGS) entry which is preliminary data.</text>
</comment>
<dbReference type="InterPro" id="IPR027482">
    <property type="entry name" value="Sec1-like_dom2"/>
</dbReference>
<dbReference type="InterPro" id="IPR036045">
    <property type="entry name" value="Sec1-like_sf"/>
</dbReference>
<reference evidence="3 4" key="1">
    <citation type="journal article" name="Sci. Rep.">
        <title>Genome-scale phylogenetic analyses confirm Olpidium as the closest living zoosporic fungus to the non-flagellated, terrestrial fungi.</title>
        <authorList>
            <person name="Chang Y."/>
            <person name="Rochon D."/>
            <person name="Sekimoto S."/>
            <person name="Wang Y."/>
            <person name="Chovatia M."/>
            <person name="Sandor L."/>
            <person name="Salamov A."/>
            <person name="Grigoriev I.V."/>
            <person name="Stajich J.E."/>
            <person name="Spatafora J.W."/>
        </authorList>
    </citation>
    <scope>NUCLEOTIDE SEQUENCE [LARGE SCALE GENOMIC DNA]</scope>
    <source>
        <strain evidence="3">S191</strain>
    </source>
</reference>